<dbReference type="EMBL" id="JAEMNX010000012">
    <property type="protein sequence ID" value="MBJ7538411.1"/>
    <property type="molecule type" value="Genomic_DNA"/>
</dbReference>
<comment type="caution">
    <text evidence="10">The sequence shown here is derived from an EMBL/GenBank/DDBJ whole genome shotgun (WGS) entry which is preliminary data.</text>
</comment>
<dbReference type="SUPFAM" id="SSF56037">
    <property type="entry name" value="PheT/TilS domain"/>
    <property type="match status" value="1"/>
</dbReference>
<evidence type="ECO:0000256" key="3">
    <source>
        <dbReference type="ARBA" id="ARBA00022598"/>
    </source>
</evidence>
<dbReference type="SMART" id="SM00977">
    <property type="entry name" value="TilS_C"/>
    <property type="match status" value="1"/>
</dbReference>
<dbReference type="NCBIfam" id="TIGR02432">
    <property type="entry name" value="lysidine_TilS_N"/>
    <property type="match status" value="1"/>
</dbReference>
<evidence type="ECO:0000256" key="5">
    <source>
        <dbReference type="ARBA" id="ARBA00022741"/>
    </source>
</evidence>
<accession>A0A934JM99</accession>
<feature type="domain" description="Lysidine-tRNA(Ile) synthetase C-terminal" evidence="9">
    <location>
        <begin position="358"/>
        <end position="424"/>
    </location>
</feature>
<dbReference type="GO" id="GO:0032267">
    <property type="term" value="F:tRNA(Ile)-lysidine synthase activity"/>
    <property type="evidence" value="ECO:0007669"/>
    <property type="project" value="UniProtKB-EC"/>
</dbReference>
<dbReference type="Pfam" id="PF09179">
    <property type="entry name" value="TilS"/>
    <property type="match status" value="1"/>
</dbReference>
<comment type="catalytic activity">
    <reaction evidence="7 8">
        <text>cytidine(34) in tRNA(Ile2) + L-lysine + ATP = lysidine(34) in tRNA(Ile2) + AMP + diphosphate + H(+)</text>
        <dbReference type="Rhea" id="RHEA:43744"/>
        <dbReference type="Rhea" id="RHEA-COMP:10625"/>
        <dbReference type="Rhea" id="RHEA-COMP:10670"/>
        <dbReference type="ChEBI" id="CHEBI:15378"/>
        <dbReference type="ChEBI" id="CHEBI:30616"/>
        <dbReference type="ChEBI" id="CHEBI:32551"/>
        <dbReference type="ChEBI" id="CHEBI:33019"/>
        <dbReference type="ChEBI" id="CHEBI:82748"/>
        <dbReference type="ChEBI" id="CHEBI:83665"/>
        <dbReference type="ChEBI" id="CHEBI:456215"/>
        <dbReference type="EC" id="6.3.4.19"/>
    </reaction>
</comment>
<organism evidence="10 11">
    <name type="scientific">Marinomonas transparens</name>
    <dbReference type="NCBI Taxonomy" id="2795388"/>
    <lineage>
        <taxon>Bacteria</taxon>
        <taxon>Pseudomonadati</taxon>
        <taxon>Pseudomonadota</taxon>
        <taxon>Gammaproteobacteria</taxon>
        <taxon>Oceanospirillales</taxon>
        <taxon>Oceanospirillaceae</taxon>
        <taxon>Marinomonas</taxon>
    </lineage>
</organism>
<dbReference type="SUPFAM" id="SSF52402">
    <property type="entry name" value="Adenine nucleotide alpha hydrolases-like"/>
    <property type="match status" value="1"/>
</dbReference>
<name>A0A934JM99_9GAMM</name>
<dbReference type="InterPro" id="IPR015262">
    <property type="entry name" value="tRNA_Ile_lys_synt_subst-bd"/>
</dbReference>
<evidence type="ECO:0000256" key="6">
    <source>
        <dbReference type="ARBA" id="ARBA00022840"/>
    </source>
</evidence>
<evidence type="ECO:0000313" key="10">
    <source>
        <dbReference type="EMBL" id="MBJ7538411.1"/>
    </source>
</evidence>
<dbReference type="Pfam" id="PF11734">
    <property type="entry name" value="TilS_C"/>
    <property type="match status" value="1"/>
</dbReference>
<dbReference type="HAMAP" id="MF_01161">
    <property type="entry name" value="tRNA_Ile_lys_synt"/>
    <property type="match status" value="1"/>
</dbReference>
<dbReference type="InterPro" id="IPR012796">
    <property type="entry name" value="Lysidine-tRNA-synth_C"/>
</dbReference>
<comment type="function">
    <text evidence="8">Ligates lysine onto the cytidine present at position 34 of the AUA codon-specific tRNA(Ile) that contains the anticodon CAU, in an ATP-dependent manner. Cytidine is converted to lysidine, thus changing the amino acid specificity of the tRNA from methionine to isoleucine.</text>
</comment>
<dbReference type="InterPro" id="IPR011063">
    <property type="entry name" value="TilS/TtcA_N"/>
</dbReference>
<dbReference type="PANTHER" id="PTHR43033:SF1">
    <property type="entry name" value="TRNA(ILE)-LYSIDINE SYNTHASE-RELATED"/>
    <property type="match status" value="1"/>
</dbReference>
<dbReference type="Proteomes" id="UP000628710">
    <property type="component" value="Unassembled WGS sequence"/>
</dbReference>
<dbReference type="InterPro" id="IPR014729">
    <property type="entry name" value="Rossmann-like_a/b/a_fold"/>
</dbReference>
<evidence type="ECO:0000313" key="11">
    <source>
        <dbReference type="Proteomes" id="UP000628710"/>
    </source>
</evidence>
<comment type="domain">
    <text evidence="8">The N-terminal region contains the highly conserved SGGXDS motif, predicted to be a P-loop motif involved in ATP binding.</text>
</comment>
<keyword evidence="2 8" id="KW-0963">Cytoplasm</keyword>
<dbReference type="GO" id="GO:0006400">
    <property type="term" value="P:tRNA modification"/>
    <property type="evidence" value="ECO:0007669"/>
    <property type="project" value="UniProtKB-UniRule"/>
</dbReference>
<protein>
    <recommendedName>
        <fullName evidence="8">tRNA(Ile)-lysidine synthase</fullName>
        <ecNumber evidence="8">6.3.4.19</ecNumber>
    </recommendedName>
    <alternativeName>
        <fullName evidence="8">tRNA(Ile)-2-lysyl-cytidine synthase</fullName>
    </alternativeName>
    <alternativeName>
        <fullName evidence="8">tRNA(Ile)-lysidine synthetase</fullName>
    </alternativeName>
</protein>
<evidence type="ECO:0000256" key="4">
    <source>
        <dbReference type="ARBA" id="ARBA00022694"/>
    </source>
</evidence>
<dbReference type="InterPro" id="IPR012094">
    <property type="entry name" value="tRNA_Ile_lys_synt"/>
</dbReference>
<comment type="subcellular location">
    <subcellularLocation>
        <location evidence="1 8">Cytoplasm</location>
    </subcellularLocation>
</comment>
<dbReference type="Gene3D" id="3.40.50.620">
    <property type="entry name" value="HUPs"/>
    <property type="match status" value="1"/>
</dbReference>
<dbReference type="CDD" id="cd01992">
    <property type="entry name" value="TilS_N"/>
    <property type="match status" value="1"/>
</dbReference>
<sequence length="432" mass="48962">MRHLTLKPLISLSPLSFNPEWLSQVFTQVNTVWVGFSGGVDSHVLLYALVQQLSPEQKQKLAAIHIHHGLSANADGWLKHCEATCQSLDVRFVAERVQLESQASVEDAARNARYQAFQNAMGDQDVILLAHHAGDQAETVLFRLLRGTGGKGLAGMPQQRLLGEDGARLIRPLLDVSKQQIEDYARQQQLDWIQDESNSDERFTRNFLRQSVVPILKPRFPKMEQNIASSAQRIATDYAMLFTFASQQLAEWTNASGGLDLACIADKALDERLFWLRYFLQGKGISLPHVQLESIVEMFAGGEDRQPEFVFATGRIMRHQNALYLLPAEQAVILAPLVSGEVLKRSFDEICLHGSDDCELKERPQGATLLMPSGKTRKLKKWLNDQQTPNWWREHLPYVFLGDELIAIGTLWRHPNYEHLQIEWRPSAELPI</sequence>
<keyword evidence="3 8" id="KW-0436">Ligase</keyword>
<evidence type="ECO:0000256" key="2">
    <source>
        <dbReference type="ARBA" id="ARBA00022490"/>
    </source>
</evidence>
<evidence type="ECO:0000259" key="9">
    <source>
        <dbReference type="SMART" id="SM00977"/>
    </source>
</evidence>
<dbReference type="Gene3D" id="1.20.59.20">
    <property type="match status" value="1"/>
</dbReference>
<keyword evidence="4 8" id="KW-0819">tRNA processing</keyword>
<dbReference type="GO" id="GO:0005524">
    <property type="term" value="F:ATP binding"/>
    <property type="evidence" value="ECO:0007669"/>
    <property type="project" value="UniProtKB-UniRule"/>
</dbReference>
<gene>
    <name evidence="8 10" type="primary">tilS</name>
    <name evidence="10" type="ORF">I8J31_12070</name>
</gene>
<proteinExistence type="inferred from homology"/>
<reference evidence="10" key="1">
    <citation type="submission" date="2020-12" db="EMBL/GenBank/DDBJ databases">
        <title>Marinomonas arctica sp. nov., a psychrotolerant bacterium isolated from the Arctic.</title>
        <authorList>
            <person name="Zhang Y."/>
        </authorList>
    </citation>
    <scope>NUCLEOTIDE SEQUENCE</scope>
    <source>
        <strain evidence="10">C1424</strain>
    </source>
</reference>
<dbReference type="SUPFAM" id="SSF82829">
    <property type="entry name" value="MesJ substrate recognition domain-like"/>
    <property type="match status" value="1"/>
</dbReference>
<comment type="similarity">
    <text evidence="8">Belongs to the tRNA(Ile)-lysidine synthase family.</text>
</comment>
<evidence type="ECO:0000256" key="8">
    <source>
        <dbReference type="HAMAP-Rule" id="MF_01161"/>
    </source>
</evidence>
<keyword evidence="11" id="KW-1185">Reference proteome</keyword>
<evidence type="ECO:0000256" key="7">
    <source>
        <dbReference type="ARBA" id="ARBA00048539"/>
    </source>
</evidence>
<feature type="binding site" evidence="8">
    <location>
        <begin position="37"/>
        <end position="42"/>
    </location>
    <ligand>
        <name>ATP</name>
        <dbReference type="ChEBI" id="CHEBI:30616"/>
    </ligand>
</feature>
<keyword evidence="6 8" id="KW-0067">ATP-binding</keyword>
<evidence type="ECO:0000256" key="1">
    <source>
        <dbReference type="ARBA" id="ARBA00004496"/>
    </source>
</evidence>
<dbReference type="PANTHER" id="PTHR43033">
    <property type="entry name" value="TRNA(ILE)-LYSIDINE SYNTHASE-RELATED"/>
    <property type="match status" value="1"/>
</dbReference>
<dbReference type="Pfam" id="PF01171">
    <property type="entry name" value="ATP_bind_3"/>
    <property type="match status" value="1"/>
</dbReference>
<dbReference type="GO" id="GO:0005737">
    <property type="term" value="C:cytoplasm"/>
    <property type="evidence" value="ECO:0007669"/>
    <property type="project" value="UniProtKB-SubCell"/>
</dbReference>
<dbReference type="AlphaFoldDB" id="A0A934JM99"/>
<dbReference type="InterPro" id="IPR012795">
    <property type="entry name" value="tRNA_Ile_lys_synt_N"/>
</dbReference>
<keyword evidence="5 8" id="KW-0547">Nucleotide-binding</keyword>
<dbReference type="EC" id="6.3.4.19" evidence="8"/>